<gene>
    <name evidence="3" type="ORF">GPM918_LOCUS40158</name>
    <name evidence="2" type="ORF">OVA965_LOCUS20760</name>
    <name evidence="5" type="ORF">SRO942_LOCUS41083</name>
    <name evidence="4" type="ORF">TMI583_LOCUS21235</name>
</gene>
<dbReference type="EMBL" id="CAJNOQ010029213">
    <property type="protein sequence ID" value="CAF1567238.1"/>
    <property type="molecule type" value="Genomic_DNA"/>
</dbReference>
<feature type="region of interest" description="Disordered" evidence="1">
    <location>
        <begin position="1"/>
        <end position="20"/>
    </location>
</feature>
<protein>
    <submittedName>
        <fullName evidence="3">Uncharacterized protein</fullName>
    </submittedName>
</protein>
<evidence type="ECO:0000313" key="6">
    <source>
        <dbReference type="Proteomes" id="UP000663829"/>
    </source>
</evidence>
<evidence type="ECO:0000256" key="1">
    <source>
        <dbReference type="SAM" id="MobiDB-lite"/>
    </source>
</evidence>
<organism evidence="3 6">
    <name type="scientific">Didymodactylos carnosus</name>
    <dbReference type="NCBI Taxonomy" id="1234261"/>
    <lineage>
        <taxon>Eukaryota</taxon>
        <taxon>Metazoa</taxon>
        <taxon>Spiralia</taxon>
        <taxon>Gnathifera</taxon>
        <taxon>Rotifera</taxon>
        <taxon>Eurotatoria</taxon>
        <taxon>Bdelloidea</taxon>
        <taxon>Philodinida</taxon>
        <taxon>Philodinidae</taxon>
        <taxon>Didymodactylos</taxon>
    </lineage>
</organism>
<accession>A0A815Y7T6</accession>
<dbReference type="AlphaFoldDB" id="A0A815Y7T6"/>
<dbReference type="Proteomes" id="UP000663829">
    <property type="component" value="Unassembled WGS sequence"/>
</dbReference>
<evidence type="ECO:0000313" key="3">
    <source>
        <dbReference type="EMBL" id="CAF1567238.1"/>
    </source>
</evidence>
<dbReference type="Proteomes" id="UP000682733">
    <property type="component" value="Unassembled WGS sequence"/>
</dbReference>
<name>A0A815Y7T6_9BILA</name>
<dbReference type="EMBL" id="CAJNOK010011148">
    <property type="protein sequence ID" value="CAF1133240.1"/>
    <property type="molecule type" value="Genomic_DNA"/>
</dbReference>
<evidence type="ECO:0000313" key="5">
    <source>
        <dbReference type="EMBL" id="CAF4429666.1"/>
    </source>
</evidence>
<dbReference type="OrthoDB" id="9993481at2759"/>
<dbReference type="Proteomes" id="UP000681722">
    <property type="component" value="Unassembled WGS sequence"/>
</dbReference>
<keyword evidence="6" id="KW-1185">Reference proteome</keyword>
<dbReference type="Proteomes" id="UP000677228">
    <property type="component" value="Unassembled WGS sequence"/>
</dbReference>
<sequence length="156" mass="18143">MSTKTHSSSKKYNPPTPVRRVNRLPMHDRTNCQVTLKNIIPSVHDRLHVLIEKIKDSKNSSIQLLLQLYNRKRSLMEIARRNEPTNQLYHCVQMELFQQQIFDSLSKIVPDMISEEQSYKNLQLSNCLINGNTVVYPQKLSPIRTRSAKIVSLKKS</sequence>
<evidence type="ECO:0000313" key="2">
    <source>
        <dbReference type="EMBL" id="CAF1133240.1"/>
    </source>
</evidence>
<dbReference type="EMBL" id="CAJOBA010022870">
    <property type="protein sequence ID" value="CAF3919030.1"/>
    <property type="molecule type" value="Genomic_DNA"/>
</dbReference>
<evidence type="ECO:0000313" key="4">
    <source>
        <dbReference type="EMBL" id="CAF3919030.1"/>
    </source>
</evidence>
<comment type="caution">
    <text evidence="3">The sequence shown here is derived from an EMBL/GenBank/DDBJ whole genome shotgun (WGS) entry which is preliminary data.</text>
</comment>
<reference evidence="3" key="1">
    <citation type="submission" date="2021-02" db="EMBL/GenBank/DDBJ databases">
        <authorList>
            <person name="Nowell W R."/>
        </authorList>
    </citation>
    <scope>NUCLEOTIDE SEQUENCE</scope>
</reference>
<proteinExistence type="predicted"/>
<dbReference type="EMBL" id="CAJOBC010095019">
    <property type="protein sequence ID" value="CAF4429666.1"/>
    <property type="molecule type" value="Genomic_DNA"/>
</dbReference>